<dbReference type="AlphaFoldDB" id="A0AAD4MGQ5"/>
<keyword evidence="2" id="KW-1185">Reference proteome</keyword>
<organism evidence="1 2">
    <name type="scientific">Ditylenchus destructor</name>
    <dbReference type="NCBI Taxonomy" id="166010"/>
    <lineage>
        <taxon>Eukaryota</taxon>
        <taxon>Metazoa</taxon>
        <taxon>Ecdysozoa</taxon>
        <taxon>Nematoda</taxon>
        <taxon>Chromadorea</taxon>
        <taxon>Rhabditida</taxon>
        <taxon>Tylenchina</taxon>
        <taxon>Tylenchomorpha</taxon>
        <taxon>Sphaerularioidea</taxon>
        <taxon>Anguinidae</taxon>
        <taxon>Anguininae</taxon>
        <taxon>Ditylenchus</taxon>
    </lineage>
</organism>
<dbReference type="Proteomes" id="UP001201812">
    <property type="component" value="Unassembled WGS sequence"/>
</dbReference>
<gene>
    <name evidence="1" type="ORF">DdX_20196</name>
</gene>
<protein>
    <submittedName>
        <fullName evidence="1">Uncharacterized protein</fullName>
    </submittedName>
</protein>
<dbReference type="EMBL" id="JAKKPZ010000530">
    <property type="protein sequence ID" value="KAI1694277.1"/>
    <property type="molecule type" value="Genomic_DNA"/>
</dbReference>
<evidence type="ECO:0000313" key="2">
    <source>
        <dbReference type="Proteomes" id="UP001201812"/>
    </source>
</evidence>
<comment type="caution">
    <text evidence="1">The sequence shown here is derived from an EMBL/GenBank/DDBJ whole genome shotgun (WGS) entry which is preliminary data.</text>
</comment>
<accession>A0AAD4MGQ5</accession>
<evidence type="ECO:0000313" key="1">
    <source>
        <dbReference type="EMBL" id="KAI1694277.1"/>
    </source>
</evidence>
<name>A0AAD4MGQ5_9BILA</name>
<sequence length="102" mass="11417">MRKRVFSCVAQERLRAAEGLREIVCISNALVSLEPSILLMWQKGTAGREGAGWPSAVPFRHIRALEIHTMHRKGVQRREHSFSRAHHAKCCVSACEANAVRG</sequence>
<reference evidence="1" key="1">
    <citation type="submission" date="2022-01" db="EMBL/GenBank/DDBJ databases">
        <title>Genome Sequence Resource for Two Populations of Ditylenchus destructor, the Migratory Endoparasitic Phytonematode.</title>
        <authorList>
            <person name="Zhang H."/>
            <person name="Lin R."/>
            <person name="Xie B."/>
        </authorList>
    </citation>
    <scope>NUCLEOTIDE SEQUENCE</scope>
    <source>
        <strain evidence="1">BazhouSP</strain>
    </source>
</reference>
<proteinExistence type="predicted"/>